<dbReference type="GO" id="GO:0009279">
    <property type="term" value="C:cell outer membrane"/>
    <property type="evidence" value="ECO:0007669"/>
    <property type="project" value="UniProtKB-SubCell"/>
</dbReference>
<gene>
    <name evidence="6" type="primary">lptE</name>
    <name evidence="8" type="ORF">BN1079_01887</name>
</gene>
<evidence type="ECO:0000256" key="3">
    <source>
        <dbReference type="ARBA" id="ARBA00023139"/>
    </source>
</evidence>
<comment type="subunit">
    <text evidence="6">Component of the lipopolysaccharide transport and assembly complex. Interacts with LptD.</text>
</comment>
<dbReference type="Proteomes" id="UP000053902">
    <property type="component" value="Unassembled WGS sequence"/>
</dbReference>
<evidence type="ECO:0000256" key="6">
    <source>
        <dbReference type="HAMAP-Rule" id="MF_01186"/>
    </source>
</evidence>
<accession>A0A078LTS5</accession>
<dbReference type="InterPro" id="IPR007485">
    <property type="entry name" value="LPS_assembly_LptE"/>
</dbReference>
<dbReference type="AlphaFoldDB" id="A0A078LTS5"/>
<organism evidence="8 9">
    <name type="scientific">Pseudomonas saudiphocaensis</name>
    <dbReference type="NCBI Taxonomy" id="1499686"/>
    <lineage>
        <taxon>Bacteria</taxon>
        <taxon>Pseudomonadati</taxon>
        <taxon>Pseudomonadota</taxon>
        <taxon>Gammaproteobacteria</taxon>
        <taxon>Pseudomonadales</taxon>
        <taxon>Pseudomonadaceae</taxon>
        <taxon>Pseudomonas</taxon>
    </lineage>
</organism>
<feature type="region of interest" description="Disordered" evidence="7">
    <location>
        <begin position="165"/>
        <end position="201"/>
    </location>
</feature>
<name>A0A078LTS5_9PSED</name>
<comment type="function">
    <text evidence="6">Together with LptD, is involved in the assembly of lipopolysaccharide (LPS) at the surface of the outer membrane. Required for the proper assembly of LptD. Binds LPS and may serve as the LPS recognition site at the outer membrane.</text>
</comment>
<dbReference type="PANTHER" id="PTHR38098">
    <property type="entry name" value="LPS-ASSEMBLY LIPOPROTEIN LPTE"/>
    <property type="match status" value="1"/>
</dbReference>
<dbReference type="EMBL" id="CCSF01000001">
    <property type="protein sequence ID" value="CDZ94564.1"/>
    <property type="molecule type" value="Genomic_DNA"/>
</dbReference>
<keyword evidence="9" id="KW-1185">Reference proteome</keyword>
<dbReference type="OrthoDB" id="5612114at2"/>
<dbReference type="STRING" id="1499686.BN1079_01887"/>
<evidence type="ECO:0000313" key="9">
    <source>
        <dbReference type="Proteomes" id="UP000053902"/>
    </source>
</evidence>
<evidence type="ECO:0000256" key="1">
    <source>
        <dbReference type="ARBA" id="ARBA00022729"/>
    </source>
</evidence>
<keyword evidence="2 6" id="KW-0472">Membrane</keyword>
<reference evidence="8 9" key="1">
    <citation type="submission" date="2014-07" db="EMBL/GenBank/DDBJ databases">
        <authorList>
            <person name="Urmite Genomes Urmite Genomes"/>
        </authorList>
    </citation>
    <scope>NUCLEOTIDE SEQUENCE [LARGE SCALE GENOMIC DNA]</scope>
    <source>
        <strain evidence="8 9">20_BN</strain>
    </source>
</reference>
<evidence type="ECO:0000256" key="4">
    <source>
        <dbReference type="ARBA" id="ARBA00023237"/>
    </source>
</evidence>
<keyword evidence="3 6" id="KW-0564">Palmitate</keyword>
<keyword evidence="1 6" id="KW-0732">Signal</keyword>
<evidence type="ECO:0000256" key="7">
    <source>
        <dbReference type="SAM" id="MobiDB-lite"/>
    </source>
</evidence>
<dbReference type="GO" id="GO:0001530">
    <property type="term" value="F:lipopolysaccharide binding"/>
    <property type="evidence" value="ECO:0007669"/>
    <property type="project" value="TreeGrafter"/>
</dbReference>
<dbReference type="GO" id="GO:0015920">
    <property type="term" value="P:lipopolysaccharide transport"/>
    <property type="evidence" value="ECO:0007669"/>
    <property type="project" value="TreeGrafter"/>
</dbReference>
<dbReference type="PANTHER" id="PTHR38098:SF1">
    <property type="entry name" value="LPS-ASSEMBLY LIPOPROTEIN LPTE"/>
    <property type="match status" value="1"/>
</dbReference>
<dbReference type="Pfam" id="PF04390">
    <property type="entry name" value="LptE"/>
    <property type="match status" value="1"/>
</dbReference>
<dbReference type="HOGENOM" id="CLU_103309_2_1_6"/>
<sequence>MIKRTVMMTGMVLLLSACGFQLRGTGMDDFALEEINLLARNSHGETVRQLEQLLENNGVRVHQGARYTLDLVREQNRQRTASYTSSARSAEYELTSILDYQFRGPQNTVLLEDSIEVQKVYVHDSSNLIGSDQEANQLRSEMRRELLQQLNMRISSITPAQLDQLQETAEARQRAEAEAIEAQRQQQTLQPQQSPVEQPAQ</sequence>
<feature type="compositionally biased region" description="Low complexity" evidence="7">
    <location>
        <begin position="180"/>
        <end position="201"/>
    </location>
</feature>
<proteinExistence type="inferred from homology"/>
<evidence type="ECO:0000256" key="2">
    <source>
        <dbReference type="ARBA" id="ARBA00023136"/>
    </source>
</evidence>
<evidence type="ECO:0000313" key="8">
    <source>
        <dbReference type="EMBL" id="CDZ94564.1"/>
    </source>
</evidence>
<keyword evidence="5 6" id="KW-0449">Lipoprotein</keyword>
<keyword evidence="4 6" id="KW-0998">Cell outer membrane</keyword>
<dbReference type="HAMAP" id="MF_01186">
    <property type="entry name" value="LPS_assembly_LptE"/>
    <property type="match status" value="1"/>
</dbReference>
<comment type="subcellular location">
    <subcellularLocation>
        <location evidence="6">Cell outer membrane</location>
        <topology evidence="6">Lipid-anchor</topology>
    </subcellularLocation>
</comment>
<comment type="similarity">
    <text evidence="6">Belongs to the LptE lipoprotein family.</text>
</comment>
<evidence type="ECO:0000256" key="5">
    <source>
        <dbReference type="ARBA" id="ARBA00023288"/>
    </source>
</evidence>
<dbReference type="GO" id="GO:1990351">
    <property type="term" value="C:transporter complex"/>
    <property type="evidence" value="ECO:0007669"/>
    <property type="project" value="TreeGrafter"/>
</dbReference>
<dbReference type="GO" id="GO:0043165">
    <property type="term" value="P:Gram-negative-bacterium-type cell outer membrane assembly"/>
    <property type="evidence" value="ECO:0007669"/>
    <property type="project" value="UniProtKB-UniRule"/>
</dbReference>
<dbReference type="eggNOG" id="COG2980">
    <property type="taxonomic scope" value="Bacteria"/>
</dbReference>
<protein>
    <recommendedName>
        <fullName evidence="6">LPS-assembly lipoprotein LptE</fullName>
    </recommendedName>
</protein>
<dbReference type="Gene3D" id="3.30.160.150">
    <property type="entry name" value="Lipoprotein like domain"/>
    <property type="match status" value="1"/>
</dbReference>
<dbReference type="RefSeq" id="WP_037023848.1">
    <property type="nucleotide sequence ID" value="NZ_CCSF01000001.1"/>
</dbReference>
<dbReference type="PROSITE" id="PS51257">
    <property type="entry name" value="PROKAR_LIPOPROTEIN"/>
    <property type="match status" value="1"/>
</dbReference>